<keyword evidence="2" id="KW-1185">Reference proteome</keyword>
<sequence length="105" mass="11387">MSGSEVTVVPLSGEWNTRSRVATDLHSRPRLSYAQGTYKTGLCAVPEPWDPPELTRVPTVLVRQATFGSPGRFTQVAAAVDDRSGGAHLNCRAVPAVIHRFEKSL</sequence>
<reference evidence="2" key="1">
    <citation type="journal article" date="2019" name="Int. J. Syst. Evol. Microbiol.">
        <title>The Global Catalogue of Microorganisms (GCM) 10K type strain sequencing project: providing services to taxonomists for standard genome sequencing and annotation.</title>
        <authorList>
            <consortium name="The Broad Institute Genomics Platform"/>
            <consortium name="The Broad Institute Genome Sequencing Center for Infectious Disease"/>
            <person name="Wu L."/>
            <person name="Ma J."/>
        </authorList>
    </citation>
    <scope>NUCLEOTIDE SEQUENCE [LARGE SCALE GENOMIC DNA]</scope>
    <source>
        <strain evidence="2">JCM 4253</strain>
    </source>
</reference>
<protein>
    <submittedName>
        <fullName evidence="1">Uncharacterized protein</fullName>
    </submittedName>
</protein>
<proteinExistence type="predicted"/>
<dbReference type="Proteomes" id="UP000619355">
    <property type="component" value="Unassembled WGS sequence"/>
</dbReference>
<evidence type="ECO:0000313" key="1">
    <source>
        <dbReference type="EMBL" id="GHG74904.1"/>
    </source>
</evidence>
<name>A0A919F3L7_9ACTN</name>
<dbReference type="EMBL" id="BNBF01000036">
    <property type="protein sequence ID" value="GHG74904.1"/>
    <property type="molecule type" value="Genomic_DNA"/>
</dbReference>
<dbReference type="AlphaFoldDB" id="A0A919F3L7"/>
<comment type="caution">
    <text evidence="1">The sequence shown here is derived from an EMBL/GenBank/DDBJ whole genome shotgun (WGS) entry which is preliminary data.</text>
</comment>
<organism evidence="1 2">
    <name type="scientific">Streptomyces capoamus</name>
    <dbReference type="NCBI Taxonomy" id="68183"/>
    <lineage>
        <taxon>Bacteria</taxon>
        <taxon>Bacillati</taxon>
        <taxon>Actinomycetota</taxon>
        <taxon>Actinomycetes</taxon>
        <taxon>Kitasatosporales</taxon>
        <taxon>Streptomycetaceae</taxon>
        <taxon>Streptomyces</taxon>
    </lineage>
</organism>
<accession>A0A919F3L7</accession>
<evidence type="ECO:0000313" key="2">
    <source>
        <dbReference type="Proteomes" id="UP000619355"/>
    </source>
</evidence>
<gene>
    <name evidence="1" type="ORF">GCM10018980_72070</name>
</gene>